<feature type="transmembrane region" description="Helical" evidence="8">
    <location>
        <begin position="157"/>
        <end position="176"/>
    </location>
</feature>
<feature type="transmembrane region" description="Helical" evidence="8">
    <location>
        <begin position="188"/>
        <end position="213"/>
    </location>
</feature>
<evidence type="ECO:0000256" key="4">
    <source>
        <dbReference type="ARBA" id="ARBA00022692"/>
    </source>
</evidence>
<organism evidence="9 10">
    <name type="scientific">Alkalibacter rhizosphaerae</name>
    <dbReference type="NCBI Taxonomy" id="2815577"/>
    <lineage>
        <taxon>Bacteria</taxon>
        <taxon>Bacillati</taxon>
        <taxon>Bacillota</taxon>
        <taxon>Clostridia</taxon>
        <taxon>Eubacteriales</taxon>
        <taxon>Eubacteriaceae</taxon>
        <taxon>Alkalibacter</taxon>
    </lineage>
</organism>
<dbReference type="Proteomes" id="UP000663499">
    <property type="component" value="Chromosome"/>
</dbReference>
<keyword evidence="5 8" id="KW-1133">Transmembrane helix</keyword>
<keyword evidence="7" id="KW-0862">Zinc</keyword>
<keyword evidence="6 8" id="KW-0472">Membrane</keyword>
<dbReference type="GO" id="GO:0046872">
    <property type="term" value="F:metal ion binding"/>
    <property type="evidence" value="ECO:0007669"/>
    <property type="project" value="UniProtKB-KW"/>
</dbReference>
<evidence type="ECO:0000256" key="7">
    <source>
        <dbReference type="PIRSR" id="PIRSR604254-1"/>
    </source>
</evidence>
<keyword evidence="10" id="KW-1185">Reference proteome</keyword>
<evidence type="ECO:0000313" key="10">
    <source>
        <dbReference type="Proteomes" id="UP000663499"/>
    </source>
</evidence>
<dbReference type="NCBIfam" id="TIGR01065">
    <property type="entry name" value="hlyIII"/>
    <property type="match status" value="1"/>
</dbReference>
<gene>
    <name evidence="9" type="ORF">J0B03_08140</name>
</gene>
<feature type="transmembrane region" description="Helical" evidence="8">
    <location>
        <begin position="12"/>
        <end position="33"/>
    </location>
</feature>
<name>A0A974XDE0_9FIRM</name>
<dbReference type="InterPro" id="IPR004254">
    <property type="entry name" value="AdipoR/HlyIII-related"/>
</dbReference>
<keyword evidence="3" id="KW-1003">Cell membrane</keyword>
<feature type="transmembrane region" description="Helical" evidence="8">
    <location>
        <begin position="106"/>
        <end position="127"/>
    </location>
</feature>
<comment type="similarity">
    <text evidence="2">Belongs to the UPF0073 (Hly-III) family.</text>
</comment>
<keyword evidence="4 8" id="KW-0812">Transmembrane</keyword>
<evidence type="ECO:0000256" key="2">
    <source>
        <dbReference type="ARBA" id="ARBA00008488"/>
    </source>
</evidence>
<keyword evidence="7" id="KW-0479">Metal-binding</keyword>
<evidence type="ECO:0000256" key="1">
    <source>
        <dbReference type="ARBA" id="ARBA00004651"/>
    </source>
</evidence>
<feature type="transmembrane region" description="Helical" evidence="8">
    <location>
        <begin position="134"/>
        <end position="151"/>
    </location>
</feature>
<dbReference type="InterPro" id="IPR005744">
    <property type="entry name" value="Hy-lIII"/>
</dbReference>
<evidence type="ECO:0000313" key="9">
    <source>
        <dbReference type="EMBL" id="QSX07787.1"/>
    </source>
</evidence>
<dbReference type="AlphaFoldDB" id="A0A974XDE0"/>
<dbReference type="GO" id="GO:0140911">
    <property type="term" value="F:pore-forming activity"/>
    <property type="evidence" value="ECO:0007669"/>
    <property type="project" value="InterPro"/>
</dbReference>
<evidence type="ECO:0000256" key="8">
    <source>
        <dbReference type="SAM" id="Phobius"/>
    </source>
</evidence>
<sequence>MEKYFREPHNTLTHLTGLILAVIGSILLWLRAAQDPHPMALPGALVFAAGLMGLYFASSYYHGKFAPEPVLIRLRKLDHVMIFFLIAASYTPICLMVLPAPLGRNLLGVIWILAIAGMIVKMFFINVPRWVSTGLYLFLGWASVAVIKPLYQLLPKPGFGLLVAGGLFYTVGAVIYGSKSKALKIGPYGYHEIFHLFILAGSLSHYILVYYFIY</sequence>
<evidence type="ECO:0000256" key="5">
    <source>
        <dbReference type="ARBA" id="ARBA00022989"/>
    </source>
</evidence>
<reference evidence="9" key="1">
    <citation type="submission" date="2021-03" db="EMBL/GenBank/DDBJ databases">
        <title>Alkalibacter marinus sp. nov., isolated from tidal flat sediment.</title>
        <authorList>
            <person name="Namirimu T."/>
            <person name="Yang J.-A."/>
            <person name="Yang S.-H."/>
            <person name="Kim Y.-J."/>
            <person name="Kwon K.K."/>
        </authorList>
    </citation>
    <scope>NUCLEOTIDE SEQUENCE</scope>
    <source>
        <strain evidence="9">ES005</strain>
    </source>
</reference>
<feature type="transmembrane region" description="Helical" evidence="8">
    <location>
        <begin position="79"/>
        <end position="100"/>
    </location>
</feature>
<dbReference type="KEGG" id="alka:J0B03_08140"/>
<dbReference type="Pfam" id="PF03006">
    <property type="entry name" value="HlyIII"/>
    <property type="match status" value="1"/>
</dbReference>
<evidence type="ECO:0000256" key="6">
    <source>
        <dbReference type="ARBA" id="ARBA00023136"/>
    </source>
</evidence>
<feature type="binding site" evidence="7">
    <location>
        <position position="62"/>
    </location>
    <ligand>
        <name>Zn(2+)</name>
        <dbReference type="ChEBI" id="CHEBI:29105"/>
    </ligand>
</feature>
<feature type="binding site" evidence="7">
    <location>
        <position position="195"/>
    </location>
    <ligand>
        <name>Zn(2+)</name>
        <dbReference type="ChEBI" id="CHEBI:29105"/>
    </ligand>
</feature>
<feature type="binding site" evidence="7">
    <location>
        <position position="191"/>
    </location>
    <ligand>
        <name>Zn(2+)</name>
        <dbReference type="ChEBI" id="CHEBI:29105"/>
    </ligand>
</feature>
<evidence type="ECO:0000256" key="3">
    <source>
        <dbReference type="ARBA" id="ARBA00022475"/>
    </source>
</evidence>
<dbReference type="PANTHER" id="PTHR20855:SF3">
    <property type="entry name" value="LD03007P"/>
    <property type="match status" value="1"/>
</dbReference>
<comment type="subcellular location">
    <subcellularLocation>
        <location evidence="1">Cell membrane</location>
        <topology evidence="1">Multi-pass membrane protein</topology>
    </subcellularLocation>
</comment>
<dbReference type="PANTHER" id="PTHR20855">
    <property type="entry name" value="ADIPOR/PROGESTIN RECEPTOR-RELATED"/>
    <property type="match status" value="1"/>
</dbReference>
<proteinExistence type="inferred from homology"/>
<protein>
    <submittedName>
        <fullName evidence="9">Hemolysin III family protein</fullName>
    </submittedName>
</protein>
<dbReference type="EMBL" id="CP071444">
    <property type="protein sequence ID" value="QSX07787.1"/>
    <property type="molecule type" value="Genomic_DNA"/>
</dbReference>
<feature type="transmembrane region" description="Helical" evidence="8">
    <location>
        <begin position="39"/>
        <end position="58"/>
    </location>
</feature>
<dbReference type="GO" id="GO:0005886">
    <property type="term" value="C:plasma membrane"/>
    <property type="evidence" value="ECO:0007669"/>
    <property type="project" value="UniProtKB-SubCell"/>
</dbReference>
<accession>A0A974XDE0</accession>
<dbReference type="RefSeq" id="WP_207299129.1">
    <property type="nucleotide sequence ID" value="NZ_CP071444.1"/>
</dbReference>